<keyword evidence="3" id="KW-0378">Hydrolase</keyword>
<dbReference type="CDD" id="cd07731">
    <property type="entry name" value="ComA-like_MBL-fold"/>
    <property type="match status" value="1"/>
</dbReference>
<dbReference type="SMART" id="SM00849">
    <property type="entry name" value="Lactamase_B"/>
    <property type="match status" value="1"/>
</dbReference>
<evidence type="ECO:0000256" key="1">
    <source>
        <dbReference type="SAM" id="SignalP"/>
    </source>
</evidence>
<dbReference type="OrthoDB" id="9761531at2"/>
<dbReference type="RefSeq" id="WP_119015191.1">
    <property type="nucleotide sequence ID" value="NZ_QXEV01000001.1"/>
</dbReference>
<organism evidence="3 4">
    <name type="scientific">Anaeroplasma bactoclasticum</name>
    <dbReference type="NCBI Taxonomy" id="2088"/>
    <lineage>
        <taxon>Bacteria</taxon>
        <taxon>Bacillati</taxon>
        <taxon>Mycoplasmatota</taxon>
        <taxon>Mollicutes</taxon>
        <taxon>Anaeroplasmatales</taxon>
        <taxon>Anaeroplasmataceae</taxon>
        <taxon>Anaeroplasma</taxon>
    </lineage>
</organism>
<dbReference type="Proteomes" id="UP000266506">
    <property type="component" value="Unassembled WGS sequence"/>
</dbReference>
<dbReference type="InParanoid" id="A0A397S804"/>
<dbReference type="PROSITE" id="PS51257">
    <property type="entry name" value="PROKAR_LIPOPROTEIN"/>
    <property type="match status" value="1"/>
</dbReference>
<dbReference type="SUPFAM" id="SSF56281">
    <property type="entry name" value="Metallo-hydrolase/oxidoreductase"/>
    <property type="match status" value="1"/>
</dbReference>
<dbReference type="PANTHER" id="PTHR30619:SF1">
    <property type="entry name" value="RECOMBINATION PROTEIN 2"/>
    <property type="match status" value="1"/>
</dbReference>
<feature type="signal peptide" evidence="1">
    <location>
        <begin position="1"/>
        <end position="21"/>
    </location>
</feature>
<protein>
    <submittedName>
        <fullName evidence="3">Beta-lactamase superfamily II metal-dependent hydrolase</fullName>
    </submittedName>
</protein>
<dbReference type="GO" id="GO:0016787">
    <property type="term" value="F:hydrolase activity"/>
    <property type="evidence" value="ECO:0007669"/>
    <property type="project" value="UniProtKB-KW"/>
</dbReference>
<gene>
    <name evidence="3" type="ORF">EI71_00004</name>
</gene>
<dbReference type="EMBL" id="QXEV01000001">
    <property type="protein sequence ID" value="RIA78444.1"/>
    <property type="molecule type" value="Genomic_DNA"/>
</dbReference>
<dbReference type="Gene3D" id="3.60.15.10">
    <property type="entry name" value="Ribonuclease Z/Hydroxyacylglutathione hydrolase-like"/>
    <property type="match status" value="1"/>
</dbReference>
<sequence>MKRLFSFLLLSIIFIASLSSCKNNKDYKVTFFNVGKADAILLQYDDKNMIIDTGTIDSSEYFINRLKELNVSTVDVLIITHFDQDHVGGASSVVNNFTVKEVYQTYEVKTSNVLSAFKVALSQKEITPKEVSEETSFYLGDVSYTIYPPESKTYNNSQSNNSSLVVRSVYNKNSFLFAGDAEKERLKELNSKAPNLESDVLKVPHHGQLEDNTSTFFKKINPSYAIITDSLEEPRDSQVESYLTAMGVKTYYTKNGDITITSTGNSISIKQ</sequence>
<evidence type="ECO:0000313" key="3">
    <source>
        <dbReference type="EMBL" id="RIA78444.1"/>
    </source>
</evidence>
<comment type="caution">
    <text evidence="3">The sequence shown here is derived from an EMBL/GenBank/DDBJ whole genome shotgun (WGS) entry which is preliminary data.</text>
</comment>
<dbReference type="PANTHER" id="PTHR30619">
    <property type="entry name" value="DNA INTERNALIZATION/COMPETENCE PROTEIN COMEC/REC2"/>
    <property type="match status" value="1"/>
</dbReference>
<dbReference type="Pfam" id="PF00753">
    <property type="entry name" value="Lactamase_B"/>
    <property type="match status" value="1"/>
</dbReference>
<feature type="domain" description="Metallo-beta-lactamase" evidence="2">
    <location>
        <begin position="36"/>
        <end position="231"/>
    </location>
</feature>
<reference evidence="3 4" key="1">
    <citation type="submission" date="2018-08" db="EMBL/GenBank/DDBJ databases">
        <title>Genomic Encyclopedia of Archaeal and Bacterial Type Strains, Phase II (KMG-II): from individual species to whole genera.</title>
        <authorList>
            <person name="Goeker M."/>
        </authorList>
    </citation>
    <scope>NUCLEOTIDE SEQUENCE [LARGE SCALE GENOMIC DNA]</scope>
    <source>
        <strain evidence="3 4">ATCC 27112</strain>
    </source>
</reference>
<dbReference type="InterPro" id="IPR001279">
    <property type="entry name" value="Metallo-B-lactamas"/>
</dbReference>
<keyword evidence="4" id="KW-1185">Reference proteome</keyword>
<evidence type="ECO:0000313" key="4">
    <source>
        <dbReference type="Proteomes" id="UP000266506"/>
    </source>
</evidence>
<keyword evidence="1" id="KW-0732">Signal</keyword>
<accession>A0A397S804</accession>
<dbReference type="AlphaFoldDB" id="A0A397S804"/>
<feature type="chain" id="PRO_5017307282" evidence="1">
    <location>
        <begin position="22"/>
        <end position="271"/>
    </location>
</feature>
<name>A0A397S804_9MOLU</name>
<dbReference type="InterPro" id="IPR035681">
    <property type="entry name" value="ComA-like_MBL"/>
</dbReference>
<dbReference type="InterPro" id="IPR052159">
    <property type="entry name" value="Competence_DNA_uptake"/>
</dbReference>
<evidence type="ECO:0000259" key="2">
    <source>
        <dbReference type="SMART" id="SM00849"/>
    </source>
</evidence>
<dbReference type="InterPro" id="IPR036866">
    <property type="entry name" value="RibonucZ/Hydroxyglut_hydro"/>
</dbReference>
<proteinExistence type="predicted"/>